<keyword evidence="3" id="KW-1185">Reference proteome</keyword>
<dbReference type="Gene3D" id="3.40.250.10">
    <property type="entry name" value="Rhodanese-like domain"/>
    <property type="match status" value="1"/>
</dbReference>
<accession>A0ABD6B0H4</accession>
<name>A0ABD6B0H4_9EURY</name>
<dbReference type="Pfam" id="PF00581">
    <property type="entry name" value="Rhodanese"/>
    <property type="match status" value="1"/>
</dbReference>
<reference evidence="2 3" key="1">
    <citation type="journal article" date="2019" name="Int. J. Syst. Evol. Microbiol.">
        <title>The Global Catalogue of Microorganisms (GCM) 10K type strain sequencing project: providing services to taxonomists for standard genome sequencing and annotation.</title>
        <authorList>
            <consortium name="The Broad Institute Genomics Platform"/>
            <consortium name="The Broad Institute Genome Sequencing Center for Infectious Disease"/>
            <person name="Wu L."/>
            <person name="Ma J."/>
        </authorList>
    </citation>
    <scope>NUCLEOTIDE SEQUENCE [LARGE SCALE GENOMIC DNA]</scope>
    <source>
        <strain evidence="2 3">CGMCC 1.12563</strain>
    </source>
</reference>
<feature type="domain" description="Rhodanese" evidence="1">
    <location>
        <begin position="32"/>
        <end position="129"/>
    </location>
</feature>
<gene>
    <name evidence="2" type="ORF">ACFSBT_18745</name>
</gene>
<dbReference type="EMBL" id="JBHUDC010000008">
    <property type="protein sequence ID" value="MFD1515322.1"/>
    <property type="molecule type" value="Genomic_DNA"/>
</dbReference>
<dbReference type="PROSITE" id="PS50206">
    <property type="entry name" value="RHODANESE_3"/>
    <property type="match status" value="1"/>
</dbReference>
<dbReference type="PANTHER" id="PTHR43031">
    <property type="entry name" value="FAD-DEPENDENT OXIDOREDUCTASE"/>
    <property type="match status" value="1"/>
</dbReference>
<dbReference type="InterPro" id="IPR050229">
    <property type="entry name" value="GlpE_sulfurtransferase"/>
</dbReference>
<organism evidence="2 3">
    <name type="scientific">Halomarina rubra</name>
    <dbReference type="NCBI Taxonomy" id="2071873"/>
    <lineage>
        <taxon>Archaea</taxon>
        <taxon>Methanobacteriati</taxon>
        <taxon>Methanobacteriota</taxon>
        <taxon>Stenosarchaea group</taxon>
        <taxon>Halobacteria</taxon>
        <taxon>Halobacteriales</taxon>
        <taxon>Natronomonadaceae</taxon>
        <taxon>Halomarina</taxon>
    </lineage>
</organism>
<dbReference type="InterPro" id="IPR001763">
    <property type="entry name" value="Rhodanese-like_dom"/>
</dbReference>
<evidence type="ECO:0000313" key="2">
    <source>
        <dbReference type="EMBL" id="MFD1515322.1"/>
    </source>
</evidence>
<evidence type="ECO:0000313" key="3">
    <source>
        <dbReference type="Proteomes" id="UP001597187"/>
    </source>
</evidence>
<dbReference type="CDD" id="cd01447">
    <property type="entry name" value="Polysulfide_ST"/>
    <property type="match status" value="1"/>
</dbReference>
<sequence>MTELRQHAWDMAEAAEEHVETVTVTQVHDRLGDDDVTLVDIRDIRELWLEGTIPGAKHAPRGMLEFWVDPETEYYRDWFDPDRRYVLFCNEAGRSALAANVLRDMGFTDVAHMTGGFTAWQEAGHEVEDVEQRDYKRR</sequence>
<protein>
    <submittedName>
        <fullName evidence="2">Rhodanese-like domain-containing protein</fullName>
    </submittedName>
</protein>
<dbReference type="AlphaFoldDB" id="A0ABD6B0H4"/>
<dbReference type="RefSeq" id="WP_250875242.1">
    <property type="nucleotide sequence ID" value="NZ_JALXFV010000008.1"/>
</dbReference>
<proteinExistence type="predicted"/>
<dbReference type="InterPro" id="IPR036873">
    <property type="entry name" value="Rhodanese-like_dom_sf"/>
</dbReference>
<dbReference type="PANTHER" id="PTHR43031:SF1">
    <property type="entry name" value="PYRIDINE NUCLEOTIDE-DISULPHIDE OXIDOREDUCTASE"/>
    <property type="match status" value="1"/>
</dbReference>
<dbReference type="SUPFAM" id="SSF52821">
    <property type="entry name" value="Rhodanese/Cell cycle control phosphatase"/>
    <property type="match status" value="1"/>
</dbReference>
<dbReference type="Proteomes" id="UP001597187">
    <property type="component" value="Unassembled WGS sequence"/>
</dbReference>
<dbReference type="SMART" id="SM00450">
    <property type="entry name" value="RHOD"/>
    <property type="match status" value="1"/>
</dbReference>
<comment type="caution">
    <text evidence="2">The sequence shown here is derived from an EMBL/GenBank/DDBJ whole genome shotgun (WGS) entry which is preliminary data.</text>
</comment>
<evidence type="ECO:0000259" key="1">
    <source>
        <dbReference type="PROSITE" id="PS50206"/>
    </source>
</evidence>